<keyword evidence="2" id="KW-0732">Signal</keyword>
<dbReference type="OrthoDB" id="1600564at2759"/>
<protein>
    <recommendedName>
        <fullName evidence="5">SGNH hydrolase-type esterase domain-containing protein</fullName>
    </recommendedName>
</protein>
<dbReference type="Pfam" id="PF00657">
    <property type="entry name" value="Lipase_GDSL"/>
    <property type="match status" value="2"/>
</dbReference>
<dbReference type="InterPro" id="IPR001087">
    <property type="entry name" value="GDSL"/>
</dbReference>
<evidence type="ECO:0000256" key="1">
    <source>
        <dbReference type="ARBA" id="ARBA00022801"/>
    </source>
</evidence>
<keyword evidence="1" id="KW-0378">Hydrolase</keyword>
<dbReference type="GO" id="GO:0016788">
    <property type="term" value="F:hydrolase activity, acting on ester bonds"/>
    <property type="evidence" value="ECO:0007669"/>
    <property type="project" value="InterPro"/>
</dbReference>
<dbReference type="SUPFAM" id="SSF52266">
    <property type="entry name" value="SGNH hydrolase"/>
    <property type="match status" value="2"/>
</dbReference>
<dbReference type="Gene3D" id="3.40.50.1110">
    <property type="entry name" value="SGNH hydrolase"/>
    <property type="match status" value="2"/>
</dbReference>
<comment type="caution">
    <text evidence="3">The sequence shown here is derived from an EMBL/GenBank/DDBJ whole genome shotgun (WGS) entry which is preliminary data.</text>
</comment>
<name>A0A4Z0A1U7_9AGAM</name>
<dbReference type="PANTHER" id="PTHR45648">
    <property type="entry name" value="GDSL LIPASE/ACYLHYDROLASE FAMILY PROTEIN (AFU_ORTHOLOGUE AFUA_4G14700)"/>
    <property type="match status" value="1"/>
</dbReference>
<proteinExistence type="predicted"/>
<evidence type="ECO:0008006" key="5">
    <source>
        <dbReference type="Google" id="ProtNLM"/>
    </source>
</evidence>
<dbReference type="STRING" id="135208.A0A4Z0A1U7"/>
<dbReference type="Proteomes" id="UP000298061">
    <property type="component" value="Unassembled WGS sequence"/>
</dbReference>
<accession>A0A4Z0A1U7</accession>
<sequence length="507" mass="55726">MRLAAAFATVASLLLASYSWAAPAAPSLGPRPGQIKNFVTFGDSYTDVTVVSNNGTQWPVYAAGYAHLNLFPFAHSGAPCSQLLTPRPFPAVVQNELPEYFAAVGNRSIRVNPEETIYTLWIGTNDLGPNTLLTGGVVNNATIVDVTKCTVGWINTLYKSGARNFLYQNRLPLYAVDSYPNRFWTAERNTTAWNLFINELAVSGNEIAKLMLQTLPASLPGAHIGLFDSHSLFNDILDNPSQYLNGTAPLNITGAVHACRFKTDESTSDPGECTDAEGTDRDSFAWYDELHPSEQSDRVVAREIANVISVSPEMRSMNLLTFIRSVLAISPRTRAAAHGPKPGQIKNLVTFGDSYTDVAKPRNNGTQWPVYAAGYAHANLFPFAHSGAACSDLLTPTPFPSVMQNELPEYFAATGNGSIKVKPDETIYTLWIGTNDLGPHTLLNDEVLHNATIVDVTKCAIGWIKTLYKSGARNFLYQNIIPLQRVPLYSVDGYWNHYWNQPRNRTE</sequence>
<evidence type="ECO:0000256" key="2">
    <source>
        <dbReference type="SAM" id="SignalP"/>
    </source>
</evidence>
<keyword evidence="4" id="KW-1185">Reference proteome</keyword>
<organism evidence="3 4">
    <name type="scientific">Hericium alpestre</name>
    <dbReference type="NCBI Taxonomy" id="135208"/>
    <lineage>
        <taxon>Eukaryota</taxon>
        <taxon>Fungi</taxon>
        <taxon>Dikarya</taxon>
        <taxon>Basidiomycota</taxon>
        <taxon>Agaricomycotina</taxon>
        <taxon>Agaricomycetes</taxon>
        <taxon>Russulales</taxon>
        <taxon>Hericiaceae</taxon>
        <taxon>Hericium</taxon>
    </lineage>
</organism>
<feature type="chain" id="PRO_5021425543" description="SGNH hydrolase-type esterase domain-containing protein" evidence="2">
    <location>
        <begin position="22"/>
        <end position="507"/>
    </location>
</feature>
<dbReference type="EMBL" id="SFCI01000383">
    <property type="protein sequence ID" value="TFY80151.1"/>
    <property type="molecule type" value="Genomic_DNA"/>
</dbReference>
<evidence type="ECO:0000313" key="4">
    <source>
        <dbReference type="Proteomes" id="UP000298061"/>
    </source>
</evidence>
<dbReference type="InterPro" id="IPR036514">
    <property type="entry name" value="SGNH_hydro_sf"/>
</dbReference>
<dbReference type="InterPro" id="IPR051058">
    <property type="entry name" value="GDSL_Est/Lipase"/>
</dbReference>
<feature type="signal peptide" evidence="2">
    <location>
        <begin position="1"/>
        <end position="21"/>
    </location>
</feature>
<reference evidence="3 4" key="1">
    <citation type="submission" date="2019-02" db="EMBL/GenBank/DDBJ databases">
        <title>Genome sequencing of the rare red list fungi Hericium alpestre (H. flagellum).</title>
        <authorList>
            <person name="Buettner E."/>
            <person name="Kellner H."/>
        </authorList>
    </citation>
    <scope>NUCLEOTIDE SEQUENCE [LARGE SCALE GENOMIC DNA]</scope>
    <source>
        <strain evidence="3 4">DSM 108284</strain>
    </source>
</reference>
<evidence type="ECO:0000313" key="3">
    <source>
        <dbReference type="EMBL" id="TFY80151.1"/>
    </source>
</evidence>
<gene>
    <name evidence="3" type="ORF">EWM64_g3862</name>
</gene>
<dbReference type="AlphaFoldDB" id="A0A4Z0A1U7"/>
<dbReference type="PANTHER" id="PTHR45648:SF22">
    <property type="entry name" value="GDSL LIPASE_ACYLHYDROLASE FAMILY PROTEIN (AFU_ORTHOLOGUE AFUA_4G14700)"/>
    <property type="match status" value="1"/>
</dbReference>